<feature type="domain" description="YhaN AAA" evidence="2">
    <location>
        <begin position="1"/>
        <end position="207"/>
    </location>
</feature>
<name>A0ABU4ANL2_9HYPH</name>
<dbReference type="PANTHER" id="PTHR41259">
    <property type="entry name" value="DOUBLE-STRAND BREAK REPAIR RAD50 ATPASE, PUTATIVE-RELATED"/>
    <property type="match status" value="1"/>
</dbReference>
<feature type="coiled-coil region" evidence="1">
    <location>
        <begin position="583"/>
        <end position="617"/>
    </location>
</feature>
<proteinExistence type="predicted"/>
<feature type="coiled-coil region" evidence="1">
    <location>
        <begin position="282"/>
        <end position="309"/>
    </location>
</feature>
<feature type="coiled-coil region" evidence="1">
    <location>
        <begin position="176"/>
        <end position="203"/>
    </location>
</feature>
<dbReference type="EMBL" id="JAWLIP010000007">
    <property type="protein sequence ID" value="MDV6227832.1"/>
    <property type="molecule type" value="Genomic_DNA"/>
</dbReference>
<evidence type="ECO:0000259" key="2">
    <source>
        <dbReference type="Pfam" id="PF13514"/>
    </source>
</evidence>
<gene>
    <name evidence="3" type="ORF">R2G56_16170</name>
</gene>
<feature type="coiled-coil region" evidence="1">
    <location>
        <begin position="483"/>
        <end position="517"/>
    </location>
</feature>
<comment type="caution">
    <text evidence="3">The sequence shown here is derived from an EMBL/GenBank/DDBJ whole genome shotgun (WGS) entry which is preliminary data.</text>
</comment>
<keyword evidence="4" id="KW-1185">Reference proteome</keyword>
<organism evidence="3 4">
    <name type="scientific">Nitratireductor aquimarinus</name>
    <dbReference type="NCBI Taxonomy" id="889300"/>
    <lineage>
        <taxon>Bacteria</taxon>
        <taxon>Pseudomonadati</taxon>
        <taxon>Pseudomonadota</taxon>
        <taxon>Alphaproteobacteria</taxon>
        <taxon>Hyphomicrobiales</taxon>
        <taxon>Phyllobacteriaceae</taxon>
        <taxon>Nitratireductor</taxon>
    </lineage>
</organism>
<protein>
    <submittedName>
        <fullName evidence="3">AAA family ATPase</fullName>
    </submittedName>
</protein>
<dbReference type="PANTHER" id="PTHR41259:SF1">
    <property type="entry name" value="DOUBLE-STRAND BREAK REPAIR RAD50 ATPASE, PUTATIVE-RELATED"/>
    <property type="match status" value="1"/>
</dbReference>
<reference evidence="3 4" key="1">
    <citation type="submission" date="2023-10" db="EMBL/GenBank/DDBJ databases">
        <authorList>
            <person name="Venkata Ramana C."/>
            <person name="Sasikala C."/>
            <person name="Dhurka M."/>
        </authorList>
    </citation>
    <scope>NUCLEOTIDE SEQUENCE [LARGE SCALE GENOMIC DNA]</scope>
    <source>
        <strain evidence="3 4">KCTC 32151</strain>
    </source>
</reference>
<sequence>MRMRKLSMDRFGHFTGRQFDFGEAGEKPDFHIIYGPNEAGKTTTMEAALRLFYGFPNREGYAFKHQRSNLQVSGQLEIDGDLRWFTRLPTRSGALVDEAGAPLPETAISALLAGLSEEDYRHLLCLDDETIERGGEEIAQARGDIGRLLFSAAAGVADLSTVLDKVREEADEIWRKRASKTRIAILKRELAQLEKDIRERDVSASAWRSLKKELTDARKAESEARTARDGLLENAARIAARRRALPMLVEIEALAARIAPFASFPERLDFEPESLVTLLAEESRTRADIERLTTEIEEASAARDGLSRAPELAALSETLDALDDLRARDVTAGLDLERRRANVSEAESAMLRAARDLGADETTDPRSLVLTPAQIASLERARDELRSAEQTLLAESREIEDLAVRFERAETTHEAAAAKIPAACGIGEILARHDVERLVPLIARAEQAIDAAAADERLAREGLTVGAVRFEMLPDCPTSPLKARDWAETHAEITRQIAQAEEALSQHREDLAARRAQAAQLASDTSLVSDGEANTLKTERDRLWQKHRAELNDGSAQTFEHALHALDAAMQSRVLQARDLGQLRQIEQACAEAQARADQAEARLAALREKQAALESTVNDAAASVGLPRPLSPAEWLDWVKRHEAAAEALARTARLRETHRPTLARAEHLLDALLPHLNLENPDLDSALAAARTLAEAESEAIAAAAQAHEARRTIDEELRRRMKRQEAAKEKATQAKAAWRDLVRDLLGSAVNEESLLATLDPLRALRDGEEKRADAAQRVATMEADQALFGSRVTALAATHDIPVAETAAATFSLLRERSEAARAAETRAAELSANLDRASARLTEKEKRLKDIDREVEVMGRIFPEDAPVDTLDALRRTATQAQQVIAERQEKARLERTVLSELGLESMECAHETLQGVTAAALEAEAESLKADATEAERQLTATTEKRVTAEQALLRVTGDADIAAMTERKATLELELEEAARDHLELSLGYRLADEAIRRYRDTHRSGMMAATESCFSTLTQGAYERLTTQPDGNDETLLAVDRDGTAKRVAELSKGTRFQLYLALRAAAHEQLIAQGTRLPFFCDDIFETFDENRTSAACRVMEQIGRRGQAIYLTHHRHVIDLAQKVCDTPPRVHEI</sequence>
<accession>A0ABU4ANL2</accession>
<dbReference type="Pfam" id="PF13514">
    <property type="entry name" value="AAA_27"/>
    <property type="match status" value="1"/>
</dbReference>
<evidence type="ECO:0000256" key="1">
    <source>
        <dbReference type="SAM" id="Coils"/>
    </source>
</evidence>
<feature type="coiled-coil region" evidence="1">
    <location>
        <begin position="695"/>
        <end position="737"/>
    </location>
</feature>
<feature type="coiled-coil region" evidence="1">
    <location>
        <begin position="818"/>
        <end position="896"/>
    </location>
</feature>
<dbReference type="SUPFAM" id="SSF52540">
    <property type="entry name" value="P-loop containing nucleoside triphosphate hydrolases"/>
    <property type="match status" value="1"/>
</dbReference>
<keyword evidence="1" id="KW-0175">Coiled coil</keyword>
<dbReference type="Gene3D" id="3.40.50.300">
    <property type="entry name" value="P-loop containing nucleotide triphosphate hydrolases"/>
    <property type="match status" value="2"/>
</dbReference>
<evidence type="ECO:0000313" key="4">
    <source>
        <dbReference type="Proteomes" id="UP001185659"/>
    </source>
</evidence>
<feature type="coiled-coil region" evidence="1">
    <location>
        <begin position="375"/>
        <end position="405"/>
    </location>
</feature>
<feature type="coiled-coil region" evidence="1">
    <location>
        <begin position="924"/>
        <end position="988"/>
    </location>
</feature>
<evidence type="ECO:0000313" key="3">
    <source>
        <dbReference type="EMBL" id="MDV6227832.1"/>
    </source>
</evidence>
<dbReference type="RefSeq" id="WP_317561966.1">
    <property type="nucleotide sequence ID" value="NZ_JAWLIP010000007.1"/>
</dbReference>
<dbReference type="InterPro" id="IPR038734">
    <property type="entry name" value="YhaN_AAA"/>
</dbReference>
<dbReference type="Proteomes" id="UP001185659">
    <property type="component" value="Unassembled WGS sequence"/>
</dbReference>
<dbReference type="InterPro" id="IPR027417">
    <property type="entry name" value="P-loop_NTPase"/>
</dbReference>